<proteinExistence type="predicted"/>
<comment type="caution">
    <text evidence="1">The sequence shown here is derived from an EMBL/GenBank/DDBJ whole genome shotgun (WGS) entry which is preliminary data.</text>
</comment>
<organism evidence="1 2">
    <name type="scientific">Salvia divinorum</name>
    <name type="common">Maria pastora</name>
    <name type="synonym">Diviner's sage</name>
    <dbReference type="NCBI Taxonomy" id="28513"/>
    <lineage>
        <taxon>Eukaryota</taxon>
        <taxon>Viridiplantae</taxon>
        <taxon>Streptophyta</taxon>
        <taxon>Embryophyta</taxon>
        <taxon>Tracheophyta</taxon>
        <taxon>Spermatophyta</taxon>
        <taxon>Magnoliopsida</taxon>
        <taxon>eudicotyledons</taxon>
        <taxon>Gunneridae</taxon>
        <taxon>Pentapetalae</taxon>
        <taxon>asterids</taxon>
        <taxon>lamiids</taxon>
        <taxon>Lamiales</taxon>
        <taxon>Lamiaceae</taxon>
        <taxon>Nepetoideae</taxon>
        <taxon>Mentheae</taxon>
        <taxon>Salviinae</taxon>
        <taxon>Salvia</taxon>
        <taxon>Salvia subgen. Calosphace</taxon>
    </lineage>
</organism>
<dbReference type="EMBL" id="JBEAFC010000006">
    <property type="protein sequence ID" value="KAL1554846.1"/>
    <property type="molecule type" value="Genomic_DNA"/>
</dbReference>
<dbReference type="AlphaFoldDB" id="A0ABD1HII6"/>
<gene>
    <name evidence="1" type="ORF">AAHA92_15357</name>
</gene>
<evidence type="ECO:0000313" key="2">
    <source>
        <dbReference type="Proteomes" id="UP001567538"/>
    </source>
</evidence>
<reference evidence="1 2" key="1">
    <citation type="submission" date="2024-06" db="EMBL/GenBank/DDBJ databases">
        <title>A chromosome level genome sequence of Diviner's sage (Salvia divinorum).</title>
        <authorList>
            <person name="Ford S.A."/>
            <person name="Ro D.-K."/>
            <person name="Ness R.W."/>
            <person name="Phillips M.A."/>
        </authorList>
    </citation>
    <scope>NUCLEOTIDE SEQUENCE [LARGE SCALE GENOMIC DNA]</scope>
    <source>
        <strain evidence="1">SAF-2024a</strain>
        <tissue evidence="1">Leaf</tissue>
    </source>
</reference>
<name>A0ABD1HII6_SALDI</name>
<protein>
    <submittedName>
        <fullName evidence="1">Uncharacterized protein</fullName>
    </submittedName>
</protein>
<accession>A0ABD1HII6</accession>
<keyword evidence="2" id="KW-1185">Reference proteome</keyword>
<evidence type="ECO:0000313" key="1">
    <source>
        <dbReference type="EMBL" id="KAL1554846.1"/>
    </source>
</evidence>
<sequence>MPNPERGVVRRCKFVVLRRRAAASIALGPARRKPSAARFGRRPAIRVIAESPLLVQPSPQPVSLALISPRLLVCPVAAIPWRVATAMSPFGQSPSVLLFGQLRNPLERPHGGYIVTADVRLRREESD</sequence>
<dbReference type="Proteomes" id="UP001567538">
    <property type="component" value="Unassembled WGS sequence"/>
</dbReference>